<dbReference type="PANTHER" id="PTHR39420:SF1">
    <property type="entry name" value="HYDROLASE"/>
    <property type="match status" value="1"/>
</dbReference>
<protein>
    <recommendedName>
        <fullName evidence="4">Coenzyme F420 biosynthesis-associated protein</fullName>
    </recommendedName>
</protein>
<dbReference type="InterPro" id="IPR018766">
    <property type="entry name" value="Zinicin_2"/>
</dbReference>
<name>A0ABQ1Q4R0_9ACTN</name>
<evidence type="ECO:0000313" key="3">
    <source>
        <dbReference type="Proteomes" id="UP000630594"/>
    </source>
</evidence>
<feature type="region of interest" description="Disordered" evidence="1">
    <location>
        <begin position="1"/>
        <end position="21"/>
    </location>
</feature>
<comment type="caution">
    <text evidence="2">The sequence shown here is derived from an EMBL/GenBank/DDBJ whole genome shotgun (WGS) entry which is preliminary data.</text>
</comment>
<gene>
    <name evidence="2" type="ORF">GCM10007231_11110</name>
</gene>
<keyword evidence="3" id="KW-1185">Reference proteome</keyword>
<evidence type="ECO:0000313" key="2">
    <source>
        <dbReference type="EMBL" id="GGD13830.1"/>
    </source>
</evidence>
<proteinExistence type="predicted"/>
<dbReference type="NCBIfam" id="TIGR03883">
    <property type="entry name" value="DUF2342_F420"/>
    <property type="match status" value="1"/>
</dbReference>
<reference evidence="3" key="1">
    <citation type="journal article" date="2019" name="Int. J. Syst. Evol. Microbiol.">
        <title>The Global Catalogue of Microorganisms (GCM) 10K type strain sequencing project: providing services to taxonomists for standard genome sequencing and annotation.</title>
        <authorList>
            <consortium name="The Broad Institute Genomics Platform"/>
            <consortium name="The Broad Institute Genome Sequencing Center for Infectious Disease"/>
            <person name="Wu L."/>
            <person name="Ma J."/>
        </authorList>
    </citation>
    <scope>NUCLEOTIDE SEQUENCE [LARGE SCALE GENOMIC DNA]</scope>
    <source>
        <strain evidence="3">CCM 7403</strain>
    </source>
</reference>
<dbReference type="RefSeq" id="WP_229721422.1">
    <property type="nucleotide sequence ID" value="NZ_BMCK01000001.1"/>
</dbReference>
<dbReference type="Proteomes" id="UP000630594">
    <property type="component" value="Unassembled WGS sequence"/>
</dbReference>
<dbReference type="SUPFAM" id="SSF55486">
    <property type="entry name" value="Metalloproteases ('zincins'), catalytic domain"/>
    <property type="match status" value="1"/>
</dbReference>
<accession>A0ABQ1Q4R0</accession>
<dbReference type="InterPro" id="IPR042271">
    <property type="entry name" value="Zinicin_2_N"/>
</dbReference>
<evidence type="ECO:0000256" key="1">
    <source>
        <dbReference type="SAM" id="MobiDB-lite"/>
    </source>
</evidence>
<dbReference type="Gene3D" id="1.20.150.30">
    <property type="entry name" value="Zincin-like metallopeptidase, N-terminal domain"/>
    <property type="match status" value="1"/>
</dbReference>
<sequence length="365" mass="39075">MTQSEGHGEGQSDGQARDAASSGQMIDWTFAARVGSRTAPAPPVVDAAEAAAVVAELRAGAARSTDLVRGFTGLEALDDRAPVLVVDRDGWITANTESFATLMDPVVAKLTDRRGAPRPGSLTHAVGSRVTGAEVGAVLGFLSSKVLGQFDPFHGPAGRLLLVAPNVVHIERELEVDPTDFRLWVCLHEETHRVQFTAVPWMRDHLRSLIGEVTGTVDPQLVVGDVVKRAAEVARGQGGGSLVEVLSSPEQRELLERVTAVMSLLEGHADVVMDGVGPSVIPTVAEIRRKFTQRRGGAGSLDRLVRRLLGLEAKMAQYRDGAIFVREVVETVGMEGFNAVWEGPEHLPTKAEIHDPAAWVARVHA</sequence>
<evidence type="ECO:0008006" key="4">
    <source>
        <dbReference type="Google" id="ProtNLM"/>
    </source>
</evidence>
<feature type="compositionally biased region" description="Basic and acidic residues" evidence="1">
    <location>
        <begin position="1"/>
        <end position="10"/>
    </location>
</feature>
<dbReference type="NCBIfam" id="TIGR03624">
    <property type="entry name" value="putative hydrolase"/>
    <property type="match status" value="1"/>
</dbReference>
<organism evidence="2 3">
    <name type="scientific">Nocardioides daphniae</name>
    <dbReference type="NCBI Taxonomy" id="402297"/>
    <lineage>
        <taxon>Bacteria</taxon>
        <taxon>Bacillati</taxon>
        <taxon>Actinomycetota</taxon>
        <taxon>Actinomycetes</taxon>
        <taxon>Propionibacteriales</taxon>
        <taxon>Nocardioidaceae</taxon>
        <taxon>Nocardioides</taxon>
    </lineage>
</organism>
<dbReference type="InterPro" id="IPR022454">
    <property type="entry name" value="CHP03883_F420-assoc"/>
</dbReference>
<dbReference type="Pfam" id="PF10103">
    <property type="entry name" value="Zincin_2"/>
    <property type="match status" value="1"/>
</dbReference>
<dbReference type="PANTHER" id="PTHR39420">
    <property type="match status" value="1"/>
</dbReference>
<dbReference type="EMBL" id="BMCK01000001">
    <property type="protein sequence ID" value="GGD13830.1"/>
    <property type="molecule type" value="Genomic_DNA"/>
</dbReference>